<gene>
    <name evidence="1" type="ORF">L6452_33791</name>
</gene>
<sequence>MERTNKMKSNHVVFVPFPAQSHIKCMLKLARVLHHNGLHITFVNTDFTHKRLLESGGPHSLDGAPGFRFETISNGFEPDHGSTNNNVDVTRMSELYNALRTNCLAPFLDLVSQLETPVSCIISDGFMPFAIDAAQMLHLPSMQFWTLAATGFMGFYQTPKLVEKGLIPLKDETYLDTVIDWIPGLERFRLKDLPCSRYTNLTEPGYTYLFHCLKTTQNVSHIILHTFQDLEPNVIKTIEPIFPNVYTIGPLQLLLNHLPTNDQFDFNMSLWKEEPQCVKWLHSKQPNSVVYVNFGSIAVMSSKEFLEFCWGLANSNHYFLWIIRPDLVLGESDVILPKEFQEVVKERGFIGSWCSQEEVLNHVSVGGFLTHCGWGSTIESLSAGVPMICRPFRGDQPTNCRRVCEEWGVGMEIGGRVNREEVEKVVRELMEGIEGKRMRGKAMAWKKMAEIATGVNGSSYLNVEKLVNDITMFSRN</sequence>
<accession>A0ACB8YH21</accession>
<proteinExistence type="predicted"/>
<reference evidence="1 2" key="2">
    <citation type="journal article" date="2022" name="Mol. Ecol. Resour.">
        <title>The genomes of chicory, endive, great burdock and yacon provide insights into Asteraceae paleo-polyploidization history and plant inulin production.</title>
        <authorList>
            <person name="Fan W."/>
            <person name="Wang S."/>
            <person name="Wang H."/>
            <person name="Wang A."/>
            <person name="Jiang F."/>
            <person name="Liu H."/>
            <person name="Zhao H."/>
            <person name="Xu D."/>
            <person name="Zhang Y."/>
        </authorList>
    </citation>
    <scope>NUCLEOTIDE SEQUENCE [LARGE SCALE GENOMIC DNA]</scope>
    <source>
        <strain evidence="2">cv. Niubang</strain>
    </source>
</reference>
<dbReference type="Proteomes" id="UP001055879">
    <property type="component" value="Linkage Group LG12"/>
</dbReference>
<reference evidence="2" key="1">
    <citation type="journal article" date="2022" name="Mol. Ecol. Resour.">
        <title>The genomes of chicory, endive, great burdock and yacon provide insights into Asteraceae palaeo-polyploidization history and plant inulin production.</title>
        <authorList>
            <person name="Fan W."/>
            <person name="Wang S."/>
            <person name="Wang H."/>
            <person name="Wang A."/>
            <person name="Jiang F."/>
            <person name="Liu H."/>
            <person name="Zhao H."/>
            <person name="Xu D."/>
            <person name="Zhang Y."/>
        </authorList>
    </citation>
    <scope>NUCLEOTIDE SEQUENCE [LARGE SCALE GENOMIC DNA]</scope>
    <source>
        <strain evidence="2">cv. Niubang</strain>
    </source>
</reference>
<comment type="caution">
    <text evidence="1">The sequence shown here is derived from an EMBL/GenBank/DDBJ whole genome shotgun (WGS) entry which is preliminary data.</text>
</comment>
<evidence type="ECO:0000313" key="1">
    <source>
        <dbReference type="EMBL" id="KAI3684567.1"/>
    </source>
</evidence>
<keyword evidence="2" id="KW-1185">Reference proteome</keyword>
<dbReference type="EMBL" id="CM042058">
    <property type="protein sequence ID" value="KAI3684567.1"/>
    <property type="molecule type" value="Genomic_DNA"/>
</dbReference>
<protein>
    <submittedName>
        <fullName evidence="1">Uncharacterized protein</fullName>
    </submittedName>
</protein>
<name>A0ACB8YH21_ARCLA</name>
<organism evidence="1 2">
    <name type="scientific">Arctium lappa</name>
    <name type="common">Greater burdock</name>
    <name type="synonym">Lappa major</name>
    <dbReference type="NCBI Taxonomy" id="4217"/>
    <lineage>
        <taxon>Eukaryota</taxon>
        <taxon>Viridiplantae</taxon>
        <taxon>Streptophyta</taxon>
        <taxon>Embryophyta</taxon>
        <taxon>Tracheophyta</taxon>
        <taxon>Spermatophyta</taxon>
        <taxon>Magnoliopsida</taxon>
        <taxon>eudicotyledons</taxon>
        <taxon>Gunneridae</taxon>
        <taxon>Pentapetalae</taxon>
        <taxon>asterids</taxon>
        <taxon>campanulids</taxon>
        <taxon>Asterales</taxon>
        <taxon>Asteraceae</taxon>
        <taxon>Carduoideae</taxon>
        <taxon>Cardueae</taxon>
        <taxon>Arctiinae</taxon>
        <taxon>Arctium</taxon>
    </lineage>
</organism>
<evidence type="ECO:0000313" key="2">
    <source>
        <dbReference type="Proteomes" id="UP001055879"/>
    </source>
</evidence>